<dbReference type="Proteomes" id="UP001293593">
    <property type="component" value="Unassembled WGS sequence"/>
</dbReference>
<evidence type="ECO:0000256" key="4">
    <source>
        <dbReference type="ARBA" id="ARBA00023136"/>
    </source>
</evidence>
<gene>
    <name evidence="7" type="ORF">QN277_021199</name>
</gene>
<keyword evidence="2 5" id="KW-0812">Transmembrane</keyword>
<reference evidence="7" key="1">
    <citation type="submission" date="2023-10" db="EMBL/GenBank/DDBJ databases">
        <title>Chromosome-level genome of the transformable northern wattle, Acacia crassicarpa.</title>
        <authorList>
            <person name="Massaro I."/>
            <person name="Sinha N.R."/>
            <person name="Poethig S."/>
            <person name="Leichty A.R."/>
        </authorList>
    </citation>
    <scope>NUCLEOTIDE SEQUENCE</scope>
    <source>
        <strain evidence="7">Acra3RX</strain>
        <tissue evidence="7">Leaf</tissue>
    </source>
</reference>
<evidence type="ECO:0000313" key="7">
    <source>
        <dbReference type="EMBL" id="KAK4272680.1"/>
    </source>
</evidence>
<proteinExistence type="predicted"/>
<feature type="transmembrane region" description="Helical" evidence="5">
    <location>
        <begin position="46"/>
        <end position="72"/>
    </location>
</feature>
<organism evidence="7 8">
    <name type="scientific">Acacia crassicarpa</name>
    <name type="common">northern wattle</name>
    <dbReference type="NCBI Taxonomy" id="499986"/>
    <lineage>
        <taxon>Eukaryota</taxon>
        <taxon>Viridiplantae</taxon>
        <taxon>Streptophyta</taxon>
        <taxon>Embryophyta</taxon>
        <taxon>Tracheophyta</taxon>
        <taxon>Spermatophyta</taxon>
        <taxon>Magnoliopsida</taxon>
        <taxon>eudicotyledons</taxon>
        <taxon>Gunneridae</taxon>
        <taxon>Pentapetalae</taxon>
        <taxon>rosids</taxon>
        <taxon>fabids</taxon>
        <taxon>Fabales</taxon>
        <taxon>Fabaceae</taxon>
        <taxon>Caesalpinioideae</taxon>
        <taxon>mimosoid clade</taxon>
        <taxon>Acacieae</taxon>
        <taxon>Acacia</taxon>
    </lineage>
</organism>
<protein>
    <recommendedName>
        <fullName evidence="6">Late embryogenesis abundant protein LEA-2 subgroup domain-containing protein</fullName>
    </recommendedName>
</protein>
<evidence type="ECO:0000256" key="1">
    <source>
        <dbReference type="ARBA" id="ARBA00004167"/>
    </source>
</evidence>
<dbReference type="Pfam" id="PF03168">
    <property type="entry name" value="LEA_2"/>
    <property type="match status" value="1"/>
</dbReference>
<dbReference type="PANTHER" id="PTHR31415:SF4">
    <property type="entry name" value="NDR1_HIN1-LIKE PROTEIN 3"/>
    <property type="match status" value="1"/>
</dbReference>
<dbReference type="GO" id="GO:0098542">
    <property type="term" value="P:defense response to other organism"/>
    <property type="evidence" value="ECO:0007669"/>
    <property type="project" value="InterPro"/>
</dbReference>
<dbReference type="InterPro" id="IPR004864">
    <property type="entry name" value="LEA_2"/>
</dbReference>
<comment type="caution">
    <text evidence="7">The sequence shown here is derived from an EMBL/GenBank/DDBJ whole genome shotgun (WGS) entry which is preliminary data.</text>
</comment>
<dbReference type="AlphaFoldDB" id="A0AAE1MQA4"/>
<evidence type="ECO:0000259" key="6">
    <source>
        <dbReference type="Pfam" id="PF03168"/>
    </source>
</evidence>
<dbReference type="GO" id="GO:0005886">
    <property type="term" value="C:plasma membrane"/>
    <property type="evidence" value="ECO:0007669"/>
    <property type="project" value="TreeGrafter"/>
</dbReference>
<dbReference type="GO" id="GO:0009506">
    <property type="term" value="C:plasmodesma"/>
    <property type="evidence" value="ECO:0007669"/>
    <property type="project" value="TreeGrafter"/>
</dbReference>
<name>A0AAE1MQA4_9FABA</name>
<sequence>MADKNPQLNGAYYGPSIPPPPKSYHRPGRGGSGCGCCLFDCCCGCIFSLICKLVCTIIVIVGIAVLVFWLIVRPSKVKFHVTDASLTEFNYTNDGMLHYNLALNMTIRNPNRRLGIYYDNVEARALYQDARFASNEISPFYMGHKTTHYLSTEFKGQNLISLGADQTSEYNKQKSSGVYDIDVKLYLKIRFKLGVFKTGKFKPKIHCDLKVPLTANGNPSSGTFESTECELDY</sequence>
<comment type="subcellular location">
    <subcellularLocation>
        <location evidence="1">Membrane</location>
        <topology evidence="1">Single-pass membrane protein</topology>
    </subcellularLocation>
</comment>
<keyword evidence="8" id="KW-1185">Reference proteome</keyword>
<evidence type="ECO:0000313" key="8">
    <source>
        <dbReference type="Proteomes" id="UP001293593"/>
    </source>
</evidence>
<keyword evidence="4 5" id="KW-0472">Membrane</keyword>
<dbReference type="PANTHER" id="PTHR31415">
    <property type="entry name" value="OS05G0367900 PROTEIN"/>
    <property type="match status" value="1"/>
</dbReference>
<evidence type="ECO:0000256" key="5">
    <source>
        <dbReference type="SAM" id="Phobius"/>
    </source>
</evidence>
<dbReference type="InterPro" id="IPR044839">
    <property type="entry name" value="NDR1-like"/>
</dbReference>
<evidence type="ECO:0000256" key="3">
    <source>
        <dbReference type="ARBA" id="ARBA00022989"/>
    </source>
</evidence>
<evidence type="ECO:0000256" key="2">
    <source>
        <dbReference type="ARBA" id="ARBA00022692"/>
    </source>
</evidence>
<accession>A0AAE1MQA4</accession>
<dbReference type="EMBL" id="JAWXYG010000005">
    <property type="protein sequence ID" value="KAK4272680.1"/>
    <property type="molecule type" value="Genomic_DNA"/>
</dbReference>
<keyword evidence="3 5" id="KW-1133">Transmembrane helix</keyword>
<feature type="domain" description="Late embryogenesis abundant protein LEA-2 subgroup" evidence="6">
    <location>
        <begin position="105"/>
        <end position="207"/>
    </location>
</feature>